<reference evidence="1" key="1">
    <citation type="submission" date="2014-09" db="EMBL/GenBank/DDBJ databases">
        <authorList>
            <person name="Magalhaes I.L.F."/>
            <person name="Oliveira U."/>
            <person name="Santos F.R."/>
            <person name="Vidigal T.H.D.A."/>
            <person name="Brescovit A.D."/>
            <person name="Santos A.J."/>
        </authorList>
    </citation>
    <scope>NUCLEOTIDE SEQUENCE</scope>
    <source>
        <tissue evidence="1">Shoot tissue taken approximately 20 cm above the soil surface</tissue>
    </source>
</reference>
<protein>
    <submittedName>
        <fullName evidence="1">Uncharacterized protein</fullName>
    </submittedName>
</protein>
<name>A0A0A9H511_ARUDO</name>
<accession>A0A0A9H511</accession>
<evidence type="ECO:0000313" key="1">
    <source>
        <dbReference type="EMBL" id="JAE27963.1"/>
    </source>
</evidence>
<dbReference type="AlphaFoldDB" id="A0A0A9H511"/>
<proteinExistence type="predicted"/>
<sequence>MEACVSLHNMIVEDEKELAKIPLDLNEESSTTIVLPPEVGTSENPNSCFVEVL</sequence>
<organism evidence="1">
    <name type="scientific">Arundo donax</name>
    <name type="common">Giant reed</name>
    <name type="synonym">Donax arundinaceus</name>
    <dbReference type="NCBI Taxonomy" id="35708"/>
    <lineage>
        <taxon>Eukaryota</taxon>
        <taxon>Viridiplantae</taxon>
        <taxon>Streptophyta</taxon>
        <taxon>Embryophyta</taxon>
        <taxon>Tracheophyta</taxon>
        <taxon>Spermatophyta</taxon>
        <taxon>Magnoliopsida</taxon>
        <taxon>Liliopsida</taxon>
        <taxon>Poales</taxon>
        <taxon>Poaceae</taxon>
        <taxon>PACMAD clade</taxon>
        <taxon>Arundinoideae</taxon>
        <taxon>Arundineae</taxon>
        <taxon>Arundo</taxon>
    </lineage>
</organism>
<dbReference type="EMBL" id="GBRH01169933">
    <property type="protein sequence ID" value="JAE27963.1"/>
    <property type="molecule type" value="Transcribed_RNA"/>
</dbReference>
<reference evidence="1" key="2">
    <citation type="journal article" date="2015" name="Data Brief">
        <title>Shoot transcriptome of the giant reed, Arundo donax.</title>
        <authorList>
            <person name="Barrero R.A."/>
            <person name="Guerrero F.D."/>
            <person name="Moolhuijzen P."/>
            <person name="Goolsby J.A."/>
            <person name="Tidwell J."/>
            <person name="Bellgard S.E."/>
            <person name="Bellgard M.I."/>
        </authorList>
    </citation>
    <scope>NUCLEOTIDE SEQUENCE</scope>
    <source>
        <tissue evidence="1">Shoot tissue taken approximately 20 cm above the soil surface</tissue>
    </source>
</reference>